<protein>
    <submittedName>
        <fullName evidence="1">Uncharacterized protein</fullName>
    </submittedName>
</protein>
<dbReference type="Proteomes" id="UP000198210">
    <property type="component" value="Chromosome I"/>
</dbReference>
<dbReference type="RefSeq" id="WP_088971861.1">
    <property type="nucleotide sequence ID" value="NZ_JBHLYF010000005.1"/>
</dbReference>
<name>A0A1C5IYY0_9ACTN</name>
<dbReference type="Pfam" id="PF21790">
    <property type="entry name" value="OGG"/>
    <property type="match status" value="1"/>
</dbReference>
<organism evidence="1 2">
    <name type="scientific">Micromonospora siamensis</name>
    <dbReference type="NCBI Taxonomy" id="299152"/>
    <lineage>
        <taxon>Bacteria</taxon>
        <taxon>Bacillati</taxon>
        <taxon>Actinomycetota</taxon>
        <taxon>Actinomycetes</taxon>
        <taxon>Micromonosporales</taxon>
        <taxon>Micromonosporaceae</taxon>
        <taxon>Micromonospora</taxon>
    </lineage>
</organism>
<dbReference type="AlphaFoldDB" id="A0A1C5IYY0"/>
<dbReference type="InterPro" id="IPR048868">
    <property type="entry name" value="OGG-like_put"/>
</dbReference>
<sequence>MTGAPACTPLFDEEPPPRDTYILDHGFWFNPETWRRRLPEGIDLPVWFGHFPRAGRWPRITRGDLLREGAAADTGRAAVDILIGAYTWGHGLPARRGPARLRQVFDRNNGRVEQNLGEALCLLRDGGPLAAYQSLSHGGDHRLRRLGASFFTKLLYFLGWDSAAGSRRSLIMDQYVVIGLNACRSTEWDPLGPWTADQYGEYLSWAAEKAGTWGVGTEADVVERAVWAYGICLARRR</sequence>
<evidence type="ECO:0000313" key="1">
    <source>
        <dbReference type="EMBL" id="SCG63514.1"/>
    </source>
</evidence>
<reference evidence="1 2" key="1">
    <citation type="submission" date="2016-06" db="EMBL/GenBank/DDBJ databases">
        <authorList>
            <person name="Kjaerup R.B."/>
            <person name="Dalgaard T.S."/>
            <person name="Juul-Madsen H.R."/>
        </authorList>
    </citation>
    <scope>NUCLEOTIDE SEQUENCE [LARGE SCALE GENOMIC DNA]</scope>
    <source>
        <strain evidence="1 2">DSM 45097</strain>
    </source>
</reference>
<gene>
    <name evidence="1" type="ORF">GA0074704_3950</name>
</gene>
<proteinExistence type="predicted"/>
<accession>A0A1C5IYY0</accession>
<keyword evidence="2" id="KW-1185">Reference proteome</keyword>
<dbReference type="EMBL" id="LT607751">
    <property type="protein sequence ID" value="SCG63514.1"/>
    <property type="molecule type" value="Genomic_DNA"/>
</dbReference>
<evidence type="ECO:0000313" key="2">
    <source>
        <dbReference type="Proteomes" id="UP000198210"/>
    </source>
</evidence>